<evidence type="ECO:0000313" key="1">
    <source>
        <dbReference type="EMBL" id="HIT41451.1"/>
    </source>
</evidence>
<dbReference type="Proteomes" id="UP000886860">
    <property type="component" value="Unassembled WGS sequence"/>
</dbReference>
<accession>A0A9D1GIJ2</accession>
<sequence>MQVKSTVKLNMARIRELTQAAVTALEKTAEALHTEVVQAQVMPFDDPEVIEKKVYGKRGQFAKNGREYKGKTVKEVVHGGGHLQNESTFVDYTDSSNGRARLVSSTPYARRLYFHPEYHFDKGENPNARGEWYEDWLPGGSKADF</sequence>
<organism evidence="1 2">
    <name type="scientific">Candidatus Caccovicinus merdipullorum</name>
    <dbReference type="NCBI Taxonomy" id="2840724"/>
    <lineage>
        <taxon>Bacteria</taxon>
        <taxon>Bacillati</taxon>
        <taxon>Bacillota</taxon>
        <taxon>Clostridia</taxon>
        <taxon>Eubacteriales</taxon>
        <taxon>Candidatus Caccovicinus</taxon>
    </lineage>
</organism>
<feature type="non-terminal residue" evidence="1">
    <location>
        <position position="145"/>
    </location>
</feature>
<reference evidence="1" key="2">
    <citation type="journal article" date="2021" name="PeerJ">
        <title>Extensive microbial diversity within the chicken gut microbiome revealed by metagenomics and culture.</title>
        <authorList>
            <person name="Gilroy R."/>
            <person name="Ravi A."/>
            <person name="Getino M."/>
            <person name="Pursley I."/>
            <person name="Horton D.L."/>
            <person name="Alikhan N.F."/>
            <person name="Baker D."/>
            <person name="Gharbi K."/>
            <person name="Hall N."/>
            <person name="Watson M."/>
            <person name="Adriaenssens E.M."/>
            <person name="Foster-Nyarko E."/>
            <person name="Jarju S."/>
            <person name="Secka A."/>
            <person name="Antonio M."/>
            <person name="Oren A."/>
            <person name="Chaudhuri R.R."/>
            <person name="La Ragione R."/>
            <person name="Hildebrand F."/>
            <person name="Pallen M.J."/>
        </authorList>
    </citation>
    <scope>NUCLEOTIDE SEQUENCE</scope>
    <source>
        <strain evidence="1">CHK123-3438</strain>
    </source>
</reference>
<proteinExistence type="predicted"/>
<evidence type="ECO:0000313" key="2">
    <source>
        <dbReference type="Proteomes" id="UP000886860"/>
    </source>
</evidence>
<gene>
    <name evidence="1" type="ORF">IAB60_04985</name>
</gene>
<dbReference type="AlphaFoldDB" id="A0A9D1GIJ2"/>
<protein>
    <submittedName>
        <fullName evidence="1">Uncharacterized protein</fullName>
    </submittedName>
</protein>
<name>A0A9D1GIJ2_9FIRM</name>
<dbReference type="EMBL" id="DVKS01000082">
    <property type="protein sequence ID" value="HIT41451.1"/>
    <property type="molecule type" value="Genomic_DNA"/>
</dbReference>
<reference evidence="1" key="1">
    <citation type="submission" date="2020-10" db="EMBL/GenBank/DDBJ databases">
        <authorList>
            <person name="Gilroy R."/>
        </authorList>
    </citation>
    <scope>NUCLEOTIDE SEQUENCE</scope>
    <source>
        <strain evidence="1">CHK123-3438</strain>
    </source>
</reference>
<comment type="caution">
    <text evidence="1">The sequence shown here is derived from an EMBL/GenBank/DDBJ whole genome shotgun (WGS) entry which is preliminary data.</text>
</comment>